<evidence type="ECO:0000256" key="1">
    <source>
        <dbReference type="SAM" id="MobiDB-lite"/>
    </source>
</evidence>
<name>A0AAW0B2Z9_9AGAR</name>
<dbReference type="Proteomes" id="UP001362999">
    <property type="component" value="Unassembled WGS sequence"/>
</dbReference>
<reference evidence="2 3" key="1">
    <citation type="journal article" date="2024" name="J Genomics">
        <title>Draft genome sequencing and assembly of Favolaschia claudopus CIRM-BRFM 2984 isolated from oak limbs.</title>
        <authorList>
            <person name="Navarro D."/>
            <person name="Drula E."/>
            <person name="Chaduli D."/>
            <person name="Cazenave R."/>
            <person name="Ahrendt S."/>
            <person name="Wang J."/>
            <person name="Lipzen A."/>
            <person name="Daum C."/>
            <person name="Barry K."/>
            <person name="Grigoriev I.V."/>
            <person name="Favel A."/>
            <person name="Rosso M.N."/>
            <person name="Martin F."/>
        </authorList>
    </citation>
    <scope>NUCLEOTIDE SEQUENCE [LARGE SCALE GENOMIC DNA]</scope>
    <source>
        <strain evidence="2 3">CIRM-BRFM 2984</strain>
    </source>
</reference>
<accession>A0AAW0B2Z9</accession>
<protein>
    <submittedName>
        <fullName evidence="2">Uncharacterized protein</fullName>
    </submittedName>
</protein>
<dbReference type="AlphaFoldDB" id="A0AAW0B2Z9"/>
<evidence type="ECO:0000313" key="2">
    <source>
        <dbReference type="EMBL" id="KAK7019599.1"/>
    </source>
</evidence>
<dbReference type="EMBL" id="JAWWNJ010000043">
    <property type="protein sequence ID" value="KAK7019599.1"/>
    <property type="molecule type" value="Genomic_DNA"/>
</dbReference>
<sequence>MSIHFQRRIALWPQSVSLTLKLSPSLLTVLSEAFDFTQLHTFRYSQSWTPELNAFLRRYGSTVQRLFVSNKHLRPTEITQDRRRPDATLKNIDIGLYFPALRELHLDSFPRPTISPNSVLHAMITRLPPNNIIDTLHIRADLYASPPSPPSTQEVGGRKIPDINLPSAEGADLGPTYLV</sequence>
<organism evidence="2 3">
    <name type="scientific">Favolaschia claudopus</name>
    <dbReference type="NCBI Taxonomy" id="2862362"/>
    <lineage>
        <taxon>Eukaryota</taxon>
        <taxon>Fungi</taxon>
        <taxon>Dikarya</taxon>
        <taxon>Basidiomycota</taxon>
        <taxon>Agaricomycotina</taxon>
        <taxon>Agaricomycetes</taxon>
        <taxon>Agaricomycetidae</taxon>
        <taxon>Agaricales</taxon>
        <taxon>Marasmiineae</taxon>
        <taxon>Mycenaceae</taxon>
        <taxon>Favolaschia</taxon>
    </lineage>
</organism>
<proteinExistence type="predicted"/>
<feature type="region of interest" description="Disordered" evidence="1">
    <location>
        <begin position="143"/>
        <end position="179"/>
    </location>
</feature>
<comment type="caution">
    <text evidence="2">The sequence shown here is derived from an EMBL/GenBank/DDBJ whole genome shotgun (WGS) entry which is preliminary data.</text>
</comment>
<gene>
    <name evidence="2" type="ORF">R3P38DRAFT_1254004</name>
</gene>
<keyword evidence="3" id="KW-1185">Reference proteome</keyword>
<evidence type="ECO:0000313" key="3">
    <source>
        <dbReference type="Proteomes" id="UP001362999"/>
    </source>
</evidence>